<evidence type="ECO:0000313" key="8">
    <source>
        <dbReference type="Proteomes" id="UP000178615"/>
    </source>
</evidence>
<evidence type="ECO:0000256" key="4">
    <source>
        <dbReference type="ARBA" id="ARBA00022989"/>
    </source>
</evidence>
<proteinExistence type="predicted"/>
<feature type="transmembrane region" description="Helical" evidence="6">
    <location>
        <begin position="394"/>
        <end position="414"/>
    </location>
</feature>
<keyword evidence="5 6" id="KW-0472">Membrane</keyword>
<evidence type="ECO:0000256" key="6">
    <source>
        <dbReference type="SAM" id="Phobius"/>
    </source>
</evidence>
<dbReference type="GO" id="GO:0005886">
    <property type="term" value="C:plasma membrane"/>
    <property type="evidence" value="ECO:0007669"/>
    <property type="project" value="UniProtKB-SubCell"/>
</dbReference>
<feature type="transmembrane region" description="Helical" evidence="6">
    <location>
        <begin position="49"/>
        <end position="74"/>
    </location>
</feature>
<comment type="caution">
    <text evidence="7">The sequence shown here is derived from an EMBL/GenBank/DDBJ whole genome shotgun (WGS) entry which is preliminary data.</text>
</comment>
<evidence type="ECO:0000256" key="1">
    <source>
        <dbReference type="ARBA" id="ARBA00004651"/>
    </source>
</evidence>
<accession>A0A1F4ULL1</accession>
<keyword evidence="2" id="KW-1003">Cell membrane</keyword>
<sequence length="420" mass="47723">MVQIGVEETIKKIFSGTVVVTVGLFVNSFFSYLLHIYLGRSLTLEEYGIFNTLLSIFYLFNVFTSVISVSIIKIVSELLSQRKIDKLTAFYWKLVLYLSALGLVIFISISIFKNLLAEYLNITESNLFIFLGFYTLTGFLAVTMGSYVQGLLRFKLTALYYALSGILRFALPVLFIYLGFKVNGVFFALGLGVVVCFFIITFFLQKNFEYSNEKIDVSNLYKRVLDFSIPVFFVSILMQGINTIDLLLVKKFFTGDLVGYYSGVVTIGKIILFGAGSITIVMFPQISALMTSGKDYLSKFKFFLLLQILITLIAYIIFSSFPGFITTLFFGDRFSESVLLLPRFVLYISLYVCSNFFITFLLAINKTNVYRLLFLPVILQIILIYHFHGSLLEVININIIATIILLVSLLVYLYKVITAK</sequence>
<dbReference type="AlphaFoldDB" id="A0A1F4ULL1"/>
<feature type="transmembrane region" description="Helical" evidence="6">
    <location>
        <begin position="224"/>
        <end position="248"/>
    </location>
</feature>
<dbReference type="Pfam" id="PF01943">
    <property type="entry name" value="Polysacc_synt"/>
    <property type="match status" value="1"/>
</dbReference>
<dbReference type="PANTHER" id="PTHR30250">
    <property type="entry name" value="PST FAMILY PREDICTED COLANIC ACID TRANSPORTER"/>
    <property type="match status" value="1"/>
</dbReference>
<dbReference type="Proteomes" id="UP000178615">
    <property type="component" value="Unassembled WGS sequence"/>
</dbReference>
<organism evidence="7 8">
    <name type="scientific">candidate division WWE3 bacterium RBG_19FT_COMBO_34_6</name>
    <dbReference type="NCBI Taxonomy" id="1802612"/>
    <lineage>
        <taxon>Bacteria</taxon>
        <taxon>Katanobacteria</taxon>
    </lineage>
</organism>
<reference evidence="7 8" key="1">
    <citation type="journal article" date="2016" name="Nat. Commun.">
        <title>Thousands of microbial genomes shed light on interconnected biogeochemical processes in an aquifer system.</title>
        <authorList>
            <person name="Anantharaman K."/>
            <person name="Brown C.T."/>
            <person name="Hug L.A."/>
            <person name="Sharon I."/>
            <person name="Castelle C.J."/>
            <person name="Probst A.J."/>
            <person name="Thomas B.C."/>
            <person name="Singh A."/>
            <person name="Wilkins M.J."/>
            <person name="Karaoz U."/>
            <person name="Brodie E.L."/>
            <person name="Williams K.H."/>
            <person name="Hubbard S.S."/>
            <person name="Banfield J.F."/>
        </authorList>
    </citation>
    <scope>NUCLEOTIDE SEQUENCE [LARGE SCALE GENOMIC DNA]</scope>
</reference>
<feature type="transmembrane region" description="Helical" evidence="6">
    <location>
        <begin position="12"/>
        <end position="37"/>
    </location>
</feature>
<feature type="transmembrane region" description="Helical" evidence="6">
    <location>
        <begin position="159"/>
        <end position="180"/>
    </location>
</feature>
<feature type="transmembrane region" description="Helical" evidence="6">
    <location>
        <begin position="127"/>
        <end position="147"/>
    </location>
</feature>
<name>A0A1F4ULL1_UNCKA</name>
<feature type="transmembrane region" description="Helical" evidence="6">
    <location>
        <begin position="344"/>
        <end position="362"/>
    </location>
</feature>
<protein>
    <recommendedName>
        <fullName evidence="9">Polysaccharide biosynthesis protein C-terminal domain-containing protein</fullName>
    </recommendedName>
</protein>
<feature type="transmembrane region" description="Helical" evidence="6">
    <location>
        <begin position="302"/>
        <end position="324"/>
    </location>
</feature>
<dbReference type="EMBL" id="MEUV01000052">
    <property type="protein sequence ID" value="OGC45103.1"/>
    <property type="molecule type" value="Genomic_DNA"/>
</dbReference>
<feature type="transmembrane region" description="Helical" evidence="6">
    <location>
        <begin position="369"/>
        <end position="388"/>
    </location>
</feature>
<feature type="transmembrane region" description="Helical" evidence="6">
    <location>
        <begin position="94"/>
        <end position="115"/>
    </location>
</feature>
<feature type="transmembrane region" description="Helical" evidence="6">
    <location>
        <begin position="186"/>
        <end position="204"/>
    </location>
</feature>
<keyword evidence="4 6" id="KW-1133">Transmembrane helix</keyword>
<evidence type="ECO:0000313" key="7">
    <source>
        <dbReference type="EMBL" id="OGC45103.1"/>
    </source>
</evidence>
<feature type="transmembrane region" description="Helical" evidence="6">
    <location>
        <begin position="260"/>
        <end position="281"/>
    </location>
</feature>
<evidence type="ECO:0000256" key="3">
    <source>
        <dbReference type="ARBA" id="ARBA00022692"/>
    </source>
</evidence>
<gene>
    <name evidence="7" type="ORF">A2V49_02250</name>
</gene>
<keyword evidence="3 6" id="KW-0812">Transmembrane</keyword>
<comment type="subcellular location">
    <subcellularLocation>
        <location evidence="1">Cell membrane</location>
        <topology evidence="1">Multi-pass membrane protein</topology>
    </subcellularLocation>
</comment>
<dbReference type="InterPro" id="IPR050833">
    <property type="entry name" value="Poly_Biosynth_Transport"/>
</dbReference>
<evidence type="ECO:0000256" key="5">
    <source>
        <dbReference type="ARBA" id="ARBA00023136"/>
    </source>
</evidence>
<evidence type="ECO:0008006" key="9">
    <source>
        <dbReference type="Google" id="ProtNLM"/>
    </source>
</evidence>
<dbReference type="PANTHER" id="PTHR30250:SF28">
    <property type="entry name" value="POLYSACCHARIDE BIOSYNTHESIS PROTEIN"/>
    <property type="match status" value="1"/>
</dbReference>
<evidence type="ECO:0000256" key="2">
    <source>
        <dbReference type="ARBA" id="ARBA00022475"/>
    </source>
</evidence>
<dbReference type="InterPro" id="IPR002797">
    <property type="entry name" value="Polysacc_synth"/>
</dbReference>